<feature type="non-terminal residue" evidence="1">
    <location>
        <position position="85"/>
    </location>
</feature>
<evidence type="ECO:0008006" key="3">
    <source>
        <dbReference type="Google" id="ProtNLM"/>
    </source>
</evidence>
<evidence type="ECO:0000313" key="1">
    <source>
        <dbReference type="EMBL" id="EFN75839.1"/>
    </source>
</evidence>
<organism evidence="2">
    <name type="scientific">Harpegnathos saltator</name>
    <name type="common">Jerdon's jumping ant</name>
    <dbReference type="NCBI Taxonomy" id="610380"/>
    <lineage>
        <taxon>Eukaryota</taxon>
        <taxon>Metazoa</taxon>
        <taxon>Ecdysozoa</taxon>
        <taxon>Arthropoda</taxon>
        <taxon>Hexapoda</taxon>
        <taxon>Insecta</taxon>
        <taxon>Pterygota</taxon>
        <taxon>Neoptera</taxon>
        <taxon>Endopterygota</taxon>
        <taxon>Hymenoptera</taxon>
        <taxon>Apocrita</taxon>
        <taxon>Aculeata</taxon>
        <taxon>Formicoidea</taxon>
        <taxon>Formicidae</taxon>
        <taxon>Ponerinae</taxon>
        <taxon>Ponerini</taxon>
        <taxon>Harpegnathos</taxon>
    </lineage>
</organism>
<keyword evidence="2" id="KW-1185">Reference proteome</keyword>
<dbReference type="EMBL" id="GL453586">
    <property type="protein sequence ID" value="EFN75839.1"/>
    <property type="molecule type" value="Genomic_DNA"/>
</dbReference>
<dbReference type="PANTHER" id="PTHR47326">
    <property type="entry name" value="TRANSPOSABLE ELEMENT TC3 TRANSPOSASE-LIKE PROTEIN"/>
    <property type="match status" value="1"/>
</dbReference>
<dbReference type="PANTHER" id="PTHR47326:SF1">
    <property type="entry name" value="HTH PSQ-TYPE DOMAIN-CONTAINING PROTEIN"/>
    <property type="match status" value="1"/>
</dbReference>
<proteinExistence type="predicted"/>
<dbReference type="AlphaFoldDB" id="E2C898"/>
<name>E2C898_HARSA</name>
<dbReference type="Proteomes" id="UP000008237">
    <property type="component" value="Unassembled WGS sequence"/>
</dbReference>
<sequence length="85" mass="9818">IAAVSASVDESPSTSIRHRAQQLDISRFSVQRILTKDLYLHAYKIHLTQELQPADHAQRRTFANWILEHQQIDGDFSNKIIFSDE</sequence>
<accession>E2C898</accession>
<protein>
    <recommendedName>
        <fullName evidence="3">Histone-lysine N-methyltransferase SETMAR</fullName>
    </recommendedName>
</protein>
<reference evidence="1 2" key="1">
    <citation type="journal article" date="2010" name="Science">
        <title>Genomic comparison of the ants Camponotus floridanus and Harpegnathos saltator.</title>
        <authorList>
            <person name="Bonasio R."/>
            <person name="Zhang G."/>
            <person name="Ye C."/>
            <person name="Mutti N.S."/>
            <person name="Fang X."/>
            <person name="Qin N."/>
            <person name="Donahue G."/>
            <person name="Yang P."/>
            <person name="Li Q."/>
            <person name="Li C."/>
            <person name="Zhang P."/>
            <person name="Huang Z."/>
            <person name="Berger S.L."/>
            <person name="Reinberg D."/>
            <person name="Wang J."/>
            <person name="Liebig J."/>
        </authorList>
    </citation>
    <scope>NUCLEOTIDE SEQUENCE [LARGE SCALE GENOMIC DNA]</scope>
    <source>
        <strain evidence="1 2">R22 G/1</strain>
    </source>
</reference>
<dbReference type="InParanoid" id="E2C898"/>
<evidence type="ECO:0000313" key="2">
    <source>
        <dbReference type="Proteomes" id="UP000008237"/>
    </source>
</evidence>
<gene>
    <name evidence="1" type="ORF">EAI_17022</name>
</gene>
<feature type="non-terminal residue" evidence="1">
    <location>
        <position position="1"/>
    </location>
</feature>